<evidence type="ECO:0000256" key="2">
    <source>
        <dbReference type="ARBA" id="ARBA00022475"/>
    </source>
</evidence>
<keyword evidence="2" id="KW-1003">Cell membrane</keyword>
<comment type="similarity">
    <text evidence="6">Belongs to the exbB/tolQ family.</text>
</comment>
<keyword evidence="6" id="KW-0653">Protein transport</keyword>
<keyword evidence="10" id="KW-1185">Reference proteome</keyword>
<keyword evidence="6" id="KW-0813">Transport</keyword>
<evidence type="ECO:0000313" key="9">
    <source>
        <dbReference type="EMBL" id="MBE1426231.1"/>
    </source>
</evidence>
<protein>
    <submittedName>
        <fullName evidence="9">Biopolymer transport protein ExbB</fullName>
    </submittedName>
</protein>
<keyword evidence="4 7" id="KW-1133">Transmembrane helix</keyword>
<feature type="transmembrane region" description="Helical" evidence="7">
    <location>
        <begin position="106"/>
        <end position="129"/>
    </location>
</feature>
<dbReference type="InterPro" id="IPR050790">
    <property type="entry name" value="ExbB/TolQ_transport"/>
</dbReference>
<comment type="subcellular location">
    <subcellularLocation>
        <location evidence="1">Cell membrane</location>
        <topology evidence="1">Multi-pass membrane protein</topology>
    </subcellularLocation>
    <subcellularLocation>
        <location evidence="6">Membrane</location>
        <topology evidence="6">Multi-pass membrane protein</topology>
    </subcellularLocation>
</comment>
<evidence type="ECO:0000256" key="1">
    <source>
        <dbReference type="ARBA" id="ARBA00004651"/>
    </source>
</evidence>
<proteinExistence type="inferred from homology"/>
<dbReference type="RefSeq" id="WP_225940448.1">
    <property type="nucleotide sequence ID" value="NZ_JADBGG010000023.1"/>
</dbReference>
<dbReference type="Pfam" id="PF01618">
    <property type="entry name" value="MotA_ExbB"/>
    <property type="match status" value="1"/>
</dbReference>
<feature type="domain" description="MotA/TolQ/ExbB proton channel" evidence="8">
    <location>
        <begin position="79"/>
        <end position="186"/>
    </location>
</feature>
<dbReference type="EMBL" id="JADBGG010000023">
    <property type="protein sequence ID" value="MBE1426231.1"/>
    <property type="molecule type" value="Genomic_DNA"/>
</dbReference>
<evidence type="ECO:0000256" key="4">
    <source>
        <dbReference type="ARBA" id="ARBA00022989"/>
    </source>
</evidence>
<evidence type="ECO:0000313" key="10">
    <source>
        <dbReference type="Proteomes" id="UP000639010"/>
    </source>
</evidence>
<gene>
    <name evidence="9" type="ORF">H4684_002895</name>
</gene>
<feature type="transmembrane region" description="Helical" evidence="7">
    <location>
        <begin position="149"/>
        <end position="174"/>
    </location>
</feature>
<accession>A0ABR9H688</accession>
<evidence type="ECO:0000256" key="6">
    <source>
        <dbReference type="RuleBase" id="RU004057"/>
    </source>
</evidence>
<name>A0ABR9H688_9BACT</name>
<dbReference type="Proteomes" id="UP000639010">
    <property type="component" value="Unassembled WGS sequence"/>
</dbReference>
<evidence type="ECO:0000256" key="7">
    <source>
        <dbReference type="SAM" id="Phobius"/>
    </source>
</evidence>
<sequence>MDMFSTTFDYLRPGGLIMIPLIGASCWMWVLIIERGIWFADQARRDISLRQAMDALKDRILPTECRGLRADLVRQFLDERTGRRDIDRRILERHAMRARPLIRGSLAIITTLAAVAPLFGLLGTVTGMITTFDVISLFGTGNAKAMAGGISEALITTQSGLLAAIPGLFMSVFLHRRATRLEGRLDETVSVLKRCL</sequence>
<evidence type="ECO:0000256" key="3">
    <source>
        <dbReference type="ARBA" id="ARBA00022692"/>
    </source>
</evidence>
<dbReference type="PANTHER" id="PTHR30625:SF11">
    <property type="entry name" value="MOTA_TOLQ_EXBB PROTON CHANNEL DOMAIN-CONTAINING PROTEIN"/>
    <property type="match status" value="1"/>
</dbReference>
<dbReference type="InterPro" id="IPR002898">
    <property type="entry name" value="MotA_ExbB_proton_chnl"/>
</dbReference>
<dbReference type="PANTHER" id="PTHR30625">
    <property type="entry name" value="PROTEIN TOLQ"/>
    <property type="match status" value="1"/>
</dbReference>
<evidence type="ECO:0000259" key="8">
    <source>
        <dbReference type="Pfam" id="PF01618"/>
    </source>
</evidence>
<reference evidence="9 10" key="1">
    <citation type="submission" date="2020-10" db="EMBL/GenBank/DDBJ databases">
        <title>Genomic Encyclopedia of Type Strains, Phase IV (KMG-IV): sequencing the most valuable type-strain genomes for metagenomic binning, comparative biology and taxonomic classification.</title>
        <authorList>
            <person name="Goeker M."/>
        </authorList>
    </citation>
    <scope>NUCLEOTIDE SEQUENCE [LARGE SCALE GENOMIC DNA]</scope>
    <source>
        <strain evidence="9 10">DSM 4194</strain>
    </source>
</reference>
<keyword evidence="3 7" id="KW-0812">Transmembrane</keyword>
<keyword evidence="5 7" id="KW-0472">Membrane</keyword>
<evidence type="ECO:0000256" key="5">
    <source>
        <dbReference type="ARBA" id="ARBA00023136"/>
    </source>
</evidence>
<organism evidence="9 10">
    <name type="scientific">Desulfomicrobium macestii</name>
    <dbReference type="NCBI Taxonomy" id="90731"/>
    <lineage>
        <taxon>Bacteria</taxon>
        <taxon>Pseudomonadati</taxon>
        <taxon>Thermodesulfobacteriota</taxon>
        <taxon>Desulfovibrionia</taxon>
        <taxon>Desulfovibrionales</taxon>
        <taxon>Desulfomicrobiaceae</taxon>
        <taxon>Desulfomicrobium</taxon>
    </lineage>
</organism>
<comment type="caution">
    <text evidence="9">The sequence shown here is derived from an EMBL/GenBank/DDBJ whole genome shotgun (WGS) entry which is preliminary data.</text>
</comment>
<feature type="transmembrane region" description="Helical" evidence="7">
    <location>
        <begin position="15"/>
        <end position="40"/>
    </location>
</feature>